<keyword evidence="1" id="KW-0472">Membrane</keyword>
<protein>
    <submittedName>
        <fullName evidence="2">Uncharacterized protein</fullName>
    </submittedName>
</protein>
<dbReference type="EMBL" id="JYDP01000048">
    <property type="protein sequence ID" value="KRZ11618.1"/>
    <property type="molecule type" value="Genomic_DNA"/>
</dbReference>
<evidence type="ECO:0000313" key="2">
    <source>
        <dbReference type="EMBL" id="KRZ11618.1"/>
    </source>
</evidence>
<reference evidence="2 3" key="1">
    <citation type="submission" date="2015-01" db="EMBL/GenBank/DDBJ databases">
        <title>Evolution of Trichinella species and genotypes.</title>
        <authorList>
            <person name="Korhonen P.K."/>
            <person name="Edoardo P."/>
            <person name="Giuseppe L.R."/>
            <person name="Gasser R.B."/>
        </authorList>
    </citation>
    <scope>NUCLEOTIDE SEQUENCE [LARGE SCALE GENOMIC DNA]</scope>
    <source>
        <strain evidence="2">ISS1029</strain>
    </source>
</reference>
<evidence type="ECO:0000256" key="1">
    <source>
        <dbReference type="SAM" id="Phobius"/>
    </source>
</evidence>
<name>A0A0V1HN96_9BILA</name>
<gene>
    <name evidence="2" type="ORF">T11_7557</name>
</gene>
<sequence>MSLIAHVGRGGAVIILDIMYMMLSYLLSATSRGKKQREGGLDRAIITTTTTTYASIHPSLPQPAGSTRILLTATSDNFGENSRLKIEADRYCSEDHQFGEKATQTQEDRTPGKKQICMPSRNVEIDLPLTDASLLV</sequence>
<keyword evidence="1" id="KW-1133">Transmembrane helix</keyword>
<keyword evidence="3" id="KW-1185">Reference proteome</keyword>
<dbReference type="AlphaFoldDB" id="A0A0V1HN96"/>
<dbReference type="Proteomes" id="UP000055024">
    <property type="component" value="Unassembled WGS sequence"/>
</dbReference>
<proteinExistence type="predicted"/>
<keyword evidence="1" id="KW-0812">Transmembrane</keyword>
<evidence type="ECO:0000313" key="3">
    <source>
        <dbReference type="Proteomes" id="UP000055024"/>
    </source>
</evidence>
<comment type="caution">
    <text evidence="2">The sequence shown here is derived from an EMBL/GenBank/DDBJ whole genome shotgun (WGS) entry which is preliminary data.</text>
</comment>
<feature type="transmembrane region" description="Helical" evidence="1">
    <location>
        <begin position="6"/>
        <end position="27"/>
    </location>
</feature>
<accession>A0A0V1HN96</accession>
<organism evidence="2 3">
    <name type="scientific">Trichinella zimbabwensis</name>
    <dbReference type="NCBI Taxonomy" id="268475"/>
    <lineage>
        <taxon>Eukaryota</taxon>
        <taxon>Metazoa</taxon>
        <taxon>Ecdysozoa</taxon>
        <taxon>Nematoda</taxon>
        <taxon>Enoplea</taxon>
        <taxon>Dorylaimia</taxon>
        <taxon>Trichinellida</taxon>
        <taxon>Trichinellidae</taxon>
        <taxon>Trichinella</taxon>
    </lineage>
</organism>